<protein>
    <submittedName>
        <fullName evidence="1">Uncharacterized protein</fullName>
    </submittedName>
</protein>
<accession>A0A9Q8QUD9</accession>
<organism evidence="1 2">
    <name type="scientific">Bifidobacterium longum subsp. longum</name>
    <dbReference type="NCBI Taxonomy" id="1679"/>
    <lineage>
        <taxon>Bacteria</taxon>
        <taxon>Bacillati</taxon>
        <taxon>Actinomycetota</taxon>
        <taxon>Actinomycetes</taxon>
        <taxon>Bifidobacteriales</taxon>
        <taxon>Bifidobacteriaceae</taxon>
        <taxon>Bifidobacterium</taxon>
    </lineage>
</organism>
<dbReference type="AlphaFoldDB" id="A0A9Q8QUD9"/>
<dbReference type="Proteomes" id="UP000829452">
    <property type="component" value="Chromosome"/>
</dbReference>
<dbReference type="EMBL" id="CP049772">
    <property type="protein sequence ID" value="UNL81863.1"/>
    <property type="molecule type" value="Genomic_DNA"/>
</dbReference>
<proteinExistence type="predicted"/>
<evidence type="ECO:0000313" key="1">
    <source>
        <dbReference type="EMBL" id="UNL81863.1"/>
    </source>
</evidence>
<sequence length="157" mass="16513">MASHSSSAPHITSSKTTILSPLSVLGGHSQKPLPRLVTSSPRGQSAFLESGIRCNWWSITKARLPFSVVSSSIVSPSRSPCLSPVVKASSQLRRHIGSGSAFISSAACSGDRTFIGLRLPDTVRTILAGFLCMGFSSRAASSAFFRTDQVSVAVFGL</sequence>
<gene>
    <name evidence="1" type="ORF">G8B11_05815</name>
</gene>
<reference evidence="1" key="1">
    <citation type="submission" date="2020-02" db="EMBL/GenBank/DDBJ databases">
        <title>The Isolation and identification of Lactobacillus and Bifidobacterium species from dairy as potential probiotics for calf scour mitigation.</title>
        <authorList>
            <person name="Dhadda K."/>
            <person name="Guan L."/>
            <person name="Chen Y."/>
            <person name="Malmuthuge N."/>
        </authorList>
    </citation>
    <scope>NUCLEOTIDE SEQUENCE</scope>
    <source>
        <strain evidence="1">B1</strain>
    </source>
</reference>
<name>A0A9Q8QUD9_BIFLL</name>
<evidence type="ECO:0000313" key="2">
    <source>
        <dbReference type="Proteomes" id="UP000829452"/>
    </source>
</evidence>
<dbReference type="RefSeq" id="WP_242075490.1">
    <property type="nucleotide sequence ID" value="NZ_CP049768.1"/>
</dbReference>